<feature type="domain" description="ComEC/Rec2-related protein" evidence="9">
    <location>
        <begin position="256"/>
        <end position="520"/>
    </location>
</feature>
<evidence type="ECO:0000256" key="6">
    <source>
        <dbReference type="SAM" id="MobiDB-lite"/>
    </source>
</evidence>
<accession>A0ABW6PHP3</accession>
<dbReference type="InterPro" id="IPR052159">
    <property type="entry name" value="Competence_DNA_uptake"/>
</dbReference>
<feature type="domain" description="Metallo-beta-lactamase" evidence="8">
    <location>
        <begin position="560"/>
        <end position="684"/>
    </location>
</feature>
<evidence type="ECO:0000256" key="1">
    <source>
        <dbReference type="ARBA" id="ARBA00004651"/>
    </source>
</evidence>
<comment type="subcellular location">
    <subcellularLocation>
        <location evidence="1">Cell membrane</location>
        <topology evidence="1">Multi-pass membrane protein</topology>
    </subcellularLocation>
</comment>
<feature type="transmembrane region" description="Helical" evidence="7">
    <location>
        <begin position="527"/>
        <end position="545"/>
    </location>
</feature>
<feature type="compositionally biased region" description="Polar residues" evidence="6">
    <location>
        <begin position="775"/>
        <end position="791"/>
    </location>
</feature>
<evidence type="ECO:0000256" key="3">
    <source>
        <dbReference type="ARBA" id="ARBA00022692"/>
    </source>
</evidence>
<keyword evidence="3 7" id="KW-0812">Transmembrane</keyword>
<dbReference type="PANTHER" id="PTHR30619">
    <property type="entry name" value="DNA INTERNALIZATION/COMPETENCE PROTEIN COMEC/REC2"/>
    <property type="match status" value="1"/>
</dbReference>
<feature type="compositionally biased region" description="Low complexity" evidence="6">
    <location>
        <begin position="876"/>
        <end position="885"/>
    </location>
</feature>
<evidence type="ECO:0000256" key="4">
    <source>
        <dbReference type="ARBA" id="ARBA00022989"/>
    </source>
</evidence>
<feature type="transmembrane region" description="Helical" evidence="7">
    <location>
        <begin position="61"/>
        <end position="80"/>
    </location>
</feature>
<feature type="compositionally biased region" description="Low complexity" evidence="6">
    <location>
        <begin position="794"/>
        <end position="821"/>
    </location>
</feature>
<feature type="compositionally biased region" description="Basic residues" evidence="6">
    <location>
        <begin position="1176"/>
        <end position="1194"/>
    </location>
</feature>
<dbReference type="RefSeq" id="WP_387698972.1">
    <property type="nucleotide sequence ID" value="NZ_JBIAMX010000002.1"/>
</dbReference>
<dbReference type="Pfam" id="PF03772">
    <property type="entry name" value="Competence"/>
    <property type="match status" value="1"/>
</dbReference>
<reference evidence="11 12" key="1">
    <citation type="submission" date="2024-10" db="EMBL/GenBank/DDBJ databases">
        <title>The Natural Products Discovery Center: Release of the First 8490 Sequenced Strains for Exploring Actinobacteria Biosynthetic Diversity.</title>
        <authorList>
            <person name="Kalkreuter E."/>
            <person name="Kautsar S.A."/>
            <person name="Yang D."/>
            <person name="Bader C.D."/>
            <person name="Teijaro C.N."/>
            <person name="Fluegel L."/>
            <person name="Davis C.M."/>
            <person name="Simpson J.R."/>
            <person name="Lauterbach L."/>
            <person name="Steele A.D."/>
            <person name="Gui C."/>
            <person name="Meng S."/>
            <person name="Li G."/>
            <person name="Viehrig K."/>
            <person name="Ye F."/>
            <person name="Su P."/>
            <person name="Kiefer A.F."/>
            <person name="Nichols A."/>
            <person name="Cepeda A.J."/>
            <person name="Yan W."/>
            <person name="Fan B."/>
            <person name="Jiang Y."/>
            <person name="Adhikari A."/>
            <person name="Zheng C.-J."/>
            <person name="Schuster L."/>
            <person name="Cowan T.M."/>
            <person name="Smanski M.J."/>
            <person name="Chevrette M.G."/>
            <person name="De Carvalho L.P.S."/>
            <person name="Shen B."/>
        </authorList>
    </citation>
    <scope>NUCLEOTIDE SEQUENCE [LARGE SCALE GENOMIC DNA]</scope>
    <source>
        <strain evidence="11 12">NPDC004045</strain>
    </source>
</reference>
<keyword evidence="12" id="KW-1185">Reference proteome</keyword>
<keyword evidence="2" id="KW-1003">Cell membrane</keyword>
<proteinExistence type="predicted"/>
<feature type="transmembrane region" description="Helical" evidence="7">
    <location>
        <begin position="36"/>
        <end position="55"/>
    </location>
</feature>
<evidence type="ECO:0000259" key="10">
    <source>
        <dbReference type="Pfam" id="PF13567"/>
    </source>
</evidence>
<dbReference type="EMBL" id="JBIAMX010000002">
    <property type="protein sequence ID" value="MFF0541914.1"/>
    <property type="molecule type" value="Genomic_DNA"/>
</dbReference>
<feature type="compositionally biased region" description="Pro residues" evidence="6">
    <location>
        <begin position="654"/>
        <end position="667"/>
    </location>
</feature>
<feature type="region of interest" description="Disordered" evidence="6">
    <location>
        <begin position="649"/>
        <end position="975"/>
    </location>
</feature>
<dbReference type="Pfam" id="PF13567">
    <property type="entry name" value="DUF4131"/>
    <property type="match status" value="1"/>
</dbReference>
<dbReference type="InterPro" id="IPR036866">
    <property type="entry name" value="RibonucZ/Hydroxyglut_hydro"/>
</dbReference>
<dbReference type="Gene3D" id="3.60.15.10">
    <property type="entry name" value="Ribonuclease Z/Hydroxyacylglutathione hydrolase-like"/>
    <property type="match status" value="2"/>
</dbReference>
<evidence type="ECO:0000259" key="8">
    <source>
        <dbReference type="Pfam" id="PF00753"/>
    </source>
</evidence>
<dbReference type="Proteomes" id="UP001601444">
    <property type="component" value="Unassembled WGS sequence"/>
</dbReference>
<evidence type="ECO:0000313" key="12">
    <source>
        <dbReference type="Proteomes" id="UP001601444"/>
    </source>
</evidence>
<evidence type="ECO:0000256" key="7">
    <source>
        <dbReference type="SAM" id="Phobius"/>
    </source>
</evidence>
<dbReference type="SUPFAM" id="SSF56281">
    <property type="entry name" value="Metallo-hydrolase/oxidoreductase"/>
    <property type="match status" value="2"/>
</dbReference>
<feature type="compositionally biased region" description="Pro residues" evidence="6">
    <location>
        <begin position="701"/>
        <end position="720"/>
    </location>
</feature>
<feature type="transmembrane region" description="Helical" evidence="7">
    <location>
        <begin position="353"/>
        <end position="370"/>
    </location>
</feature>
<dbReference type="NCBIfam" id="TIGR00360">
    <property type="entry name" value="ComEC_N-term"/>
    <property type="match status" value="1"/>
</dbReference>
<dbReference type="InterPro" id="IPR001279">
    <property type="entry name" value="Metallo-B-lactamas"/>
</dbReference>
<dbReference type="Pfam" id="PF00753">
    <property type="entry name" value="Lactamase_B"/>
    <property type="match status" value="1"/>
</dbReference>
<dbReference type="PANTHER" id="PTHR30619:SF1">
    <property type="entry name" value="RECOMBINATION PROTEIN 2"/>
    <property type="match status" value="1"/>
</dbReference>
<evidence type="ECO:0000313" key="11">
    <source>
        <dbReference type="EMBL" id="MFF0541914.1"/>
    </source>
</evidence>
<feature type="transmembrane region" description="Helical" evidence="7">
    <location>
        <begin position="282"/>
        <end position="301"/>
    </location>
</feature>
<feature type="transmembrane region" description="Helical" evidence="7">
    <location>
        <begin position="308"/>
        <end position="324"/>
    </location>
</feature>
<feature type="transmembrane region" description="Helical" evidence="7">
    <location>
        <begin position="459"/>
        <end position="482"/>
    </location>
</feature>
<organism evidence="11 12">
    <name type="scientific">Nocardia thailandica</name>
    <dbReference type="NCBI Taxonomy" id="257275"/>
    <lineage>
        <taxon>Bacteria</taxon>
        <taxon>Bacillati</taxon>
        <taxon>Actinomycetota</taxon>
        <taxon>Actinomycetes</taxon>
        <taxon>Mycobacteriales</taxon>
        <taxon>Nocardiaceae</taxon>
        <taxon>Nocardia</taxon>
    </lineage>
</organism>
<dbReference type="InterPro" id="IPR025405">
    <property type="entry name" value="DUF4131"/>
</dbReference>
<evidence type="ECO:0000256" key="2">
    <source>
        <dbReference type="ARBA" id="ARBA00022475"/>
    </source>
</evidence>
<feature type="region of interest" description="Disordered" evidence="6">
    <location>
        <begin position="1142"/>
        <end position="1194"/>
    </location>
</feature>
<evidence type="ECO:0000259" key="9">
    <source>
        <dbReference type="Pfam" id="PF03772"/>
    </source>
</evidence>
<evidence type="ECO:0000256" key="5">
    <source>
        <dbReference type="ARBA" id="ARBA00023136"/>
    </source>
</evidence>
<feature type="compositionally biased region" description="Polar residues" evidence="6">
    <location>
        <begin position="833"/>
        <end position="875"/>
    </location>
</feature>
<feature type="transmembrane region" description="Helical" evidence="7">
    <location>
        <begin position="87"/>
        <end position="110"/>
    </location>
</feature>
<feature type="compositionally biased region" description="Low complexity" evidence="6">
    <location>
        <begin position="911"/>
        <end position="922"/>
    </location>
</feature>
<feature type="transmembrane region" description="Helical" evidence="7">
    <location>
        <begin position="502"/>
        <end position="520"/>
    </location>
</feature>
<gene>
    <name evidence="11" type="ORF">ACFYTF_03670</name>
</gene>
<feature type="transmembrane region" description="Helical" evidence="7">
    <location>
        <begin position="433"/>
        <end position="452"/>
    </location>
</feature>
<name>A0ABW6PHP3_9NOCA</name>
<keyword evidence="5 7" id="KW-0472">Membrane</keyword>
<protein>
    <submittedName>
        <fullName evidence="11">ComEC/Rec2 family competence protein</fullName>
    </submittedName>
</protein>
<sequence length="1194" mass="122383">MNAGHHPRAGAAAAEAEGGRGPVGTPLGGQVLDGRLVPAAVCCWVATLVALTLGWCAGLALAVASLLAAIGLWVALAWAMAHRRERWRVIVAAALAAMVAGAGFALAGSWRAHEVQAHPLRESFGRGVEVVAVVTDDPKPVRGAGFGGQRRWVIRAGLREFGTGATRVRARGDLVVLASGAAWERLGPGQRIRFRARVSEPDRPDLTVAALHAQDIPELVGRPPWWQRGAGSVRADLAAAAQRGLSVDAAGLLPAMVVGDTSHLSGRVRDAFETAGLQHLNVVSGANFTILLTVALAILRVVSAGPRVGAAIAILVVGTFVLIARPDPSVLRAAAMGSVTVLSLVTGRRKQALPALCAAVIGLLAVTPALATSAGFALSVAATAGLILLAPSWADWLRGHGWWRAPAEVVAVAAAAFVVTLPLMIALSGKISLVAVAANILVAPVVGVITVIGAAGASVAVLSTGAGAVVLWCAGLPLWWLLTVADTAAGVPGATVTVPSGIAGGLVAACVVALAVVVLRSSVVRRLCAAILLGVAAVLVPVRLWHPFWPPPGWVVAMCDVGQGDAFAVSTGPGSAVVIDVGPDPRPVRRCLDRLGIDHVPLLVLTHPHADHIAGLEGALHHRTVDAIATAPAELHTVATRLCPDRAASAPTAPAYPPPVVPPPPLPRTADRTPNPEPTPPAHANVDHPTTHPTTAHPRPASAPPAPAQPPLAQPPPAQPPLEAHAPERPTAAKHTAGPTTSAPTFAQRGHPPRVPPTSALPTLVESASARRASEQPTHAQLSGVQPTSGYLESAQTASARPTSSSPASMRSTASRSARAPGALREHAPVRSTAGSPTAGSPTAGSHTAGSHTAGSHTAGSHTAGSHTAGLTTSMQPPFAQPPFAQHEHPPRVPTTPALSTLAETAPTRQAAVQKATAAARSAEIRHRAPADQLPPTAPDHVHGEPSTGTAHPGEPCSGRSPSADVAPPPGVTDIPEIAAAHGVPIMELHSGHSFGFGRVELDVLAPGPEPPFSLAQDEANDRSLVLRARTPAGTVLFTGDIESGAQQRLLATQDVRADILKVPHHGSRTTIPAFLAAVRPVLALTSAGRDNTFGHPHPRTLAALEQLGATVARTDRDGDVLVLGTPGSLRVVRARPRRCRCGSVGSQRDRPTRTPAARRRGTAGRTRDGADNPRGPRRRAGPGRRAGRPAARR</sequence>
<feature type="compositionally biased region" description="Low complexity" evidence="6">
    <location>
        <begin position="691"/>
        <end position="700"/>
    </location>
</feature>
<dbReference type="InterPro" id="IPR004477">
    <property type="entry name" value="ComEC_N"/>
</dbReference>
<feature type="domain" description="DUF4131" evidence="10">
    <location>
        <begin position="60"/>
        <end position="204"/>
    </location>
</feature>
<feature type="transmembrane region" description="Helical" evidence="7">
    <location>
        <begin position="409"/>
        <end position="427"/>
    </location>
</feature>
<feature type="transmembrane region" description="Helical" evidence="7">
    <location>
        <begin position="376"/>
        <end position="397"/>
    </location>
</feature>
<feature type="region of interest" description="Disordered" evidence="6">
    <location>
        <begin position="1"/>
        <end position="21"/>
    </location>
</feature>
<comment type="caution">
    <text evidence="11">The sequence shown here is derived from an EMBL/GenBank/DDBJ whole genome shotgun (WGS) entry which is preliminary data.</text>
</comment>
<keyword evidence="4 7" id="KW-1133">Transmembrane helix</keyword>